<keyword evidence="2" id="KW-1185">Reference proteome</keyword>
<evidence type="ECO:0000313" key="1">
    <source>
        <dbReference type="EMBL" id="KAK1127874.1"/>
    </source>
</evidence>
<sequence>MMETQNYWEDNSAHSMQVKYESIGGSLALIVAKRGRRAKRTGRLLTGWLTHVYEPRLVGATVCESDSTHGRRAEQGGGGQ</sequence>
<protein>
    <submittedName>
        <fullName evidence="1">Uncharacterized protein</fullName>
    </submittedName>
</protein>
<proteinExistence type="predicted"/>
<accession>A0AA40FZ30</accession>
<comment type="caution">
    <text evidence="1">The sequence shown here is derived from an EMBL/GenBank/DDBJ whole genome shotgun (WGS) entry which is preliminary data.</text>
</comment>
<dbReference type="EMBL" id="JAHYIQ010000011">
    <property type="protein sequence ID" value="KAK1127874.1"/>
    <property type="molecule type" value="Genomic_DNA"/>
</dbReference>
<organism evidence="1 2">
    <name type="scientific">Melipona bicolor</name>
    <dbReference type="NCBI Taxonomy" id="60889"/>
    <lineage>
        <taxon>Eukaryota</taxon>
        <taxon>Metazoa</taxon>
        <taxon>Ecdysozoa</taxon>
        <taxon>Arthropoda</taxon>
        <taxon>Hexapoda</taxon>
        <taxon>Insecta</taxon>
        <taxon>Pterygota</taxon>
        <taxon>Neoptera</taxon>
        <taxon>Endopterygota</taxon>
        <taxon>Hymenoptera</taxon>
        <taxon>Apocrita</taxon>
        <taxon>Aculeata</taxon>
        <taxon>Apoidea</taxon>
        <taxon>Anthophila</taxon>
        <taxon>Apidae</taxon>
        <taxon>Melipona</taxon>
    </lineage>
</organism>
<reference evidence="1" key="1">
    <citation type="submission" date="2021-10" db="EMBL/GenBank/DDBJ databases">
        <title>Melipona bicolor Genome sequencing and assembly.</title>
        <authorList>
            <person name="Araujo N.S."/>
            <person name="Arias M.C."/>
        </authorList>
    </citation>
    <scope>NUCLEOTIDE SEQUENCE</scope>
    <source>
        <strain evidence="1">USP_2M_L1-L4_2017</strain>
        <tissue evidence="1">Whole body</tissue>
    </source>
</reference>
<dbReference type="AlphaFoldDB" id="A0AA40FZ30"/>
<evidence type="ECO:0000313" key="2">
    <source>
        <dbReference type="Proteomes" id="UP001177670"/>
    </source>
</evidence>
<gene>
    <name evidence="1" type="ORF">K0M31_003366</name>
</gene>
<name>A0AA40FZ30_9HYME</name>
<dbReference type="Proteomes" id="UP001177670">
    <property type="component" value="Unassembled WGS sequence"/>
</dbReference>